<dbReference type="PANTHER" id="PTHR33383:SF1">
    <property type="entry name" value="MEMBRANE PROTEIN INSERTION EFFICIENCY FACTOR-RELATED"/>
    <property type="match status" value="1"/>
</dbReference>
<comment type="function">
    <text evidence="1">Could be involved in insertion of integral membrane proteins into the membrane.</text>
</comment>
<dbReference type="SMART" id="SM01234">
    <property type="entry name" value="Haemolytic"/>
    <property type="match status" value="1"/>
</dbReference>
<dbReference type="PANTHER" id="PTHR33383">
    <property type="entry name" value="MEMBRANE PROTEIN INSERTION EFFICIENCY FACTOR-RELATED"/>
    <property type="match status" value="1"/>
</dbReference>
<dbReference type="Proteomes" id="UP000504844">
    <property type="component" value="Chromosome"/>
</dbReference>
<proteinExistence type="inferred from homology"/>
<gene>
    <name evidence="2" type="primary">yidD</name>
    <name evidence="2" type="ORF">HQN60_07305</name>
</gene>
<accession>A0A6M8SP94</accession>
<dbReference type="AlphaFoldDB" id="A0A6M8SP94"/>
<dbReference type="HAMAP" id="MF_00386">
    <property type="entry name" value="UPF0161_YidD"/>
    <property type="match status" value="1"/>
</dbReference>
<dbReference type="EMBL" id="CP054143">
    <property type="protein sequence ID" value="QKJ66521.1"/>
    <property type="molecule type" value="Genomic_DNA"/>
</dbReference>
<keyword evidence="1" id="KW-0472">Membrane</keyword>
<dbReference type="KEGG" id="dee:HQN60_07305"/>
<evidence type="ECO:0000313" key="2">
    <source>
        <dbReference type="EMBL" id="QKJ66521.1"/>
    </source>
</evidence>
<organism evidence="2 3">
    <name type="scientific">Deefgea piscis</name>
    <dbReference type="NCBI Taxonomy" id="2739061"/>
    <lineage>
        <taxon>Bacteria</taxon>
        <taxon>Pseudomonadati</taxon>
        <taxon>Pseudomonadota</taxon>
        <taxon>Betaproteobacteria</taxon>
        <taxon>Neisseriales</taxon>
        <taxon>Chitinibacteraceae</taxon>
        <taxon>Deefgea</taxon>
    </lineage>
</organism>
<protein>
    <recommendedName>
        <fullName evidence="1">Putative membrane protein insertion efficiency factor</fullName>
    </recommendedName>
</protein>
<comment type="similarity">
    <text evidence="1">Belongs to the UPF0161 family.</text>
</comment>
<reference evidence="2 3" key="1">
    <citation type="submission" date="2020-05" db="EMBL/GenBank/DDBJ databases">
        <title>Complete genome sequence of Deefgea sp. D17.</title>
        <authorList>
            <person name="Bae J.-W."/>
            <person name="Han J.E."/>
        </authorList>
    </citation>
    <scope>NUCLEOTIDE SEQUENCE [LARGE SCALE GENOMIC DNA]</scope>
    <source>
        <strain evidence="2 3">D17</strain>
    </source>
</reference>
<dbReference type="InterPro" id="IPR002696">
    <property type="entry name" value="Membr_insert_effic_factor_YidD"/>
</dbReference>
<dbReference type="GO" id="GO:0005886">
    <property type="term" value="C:plasma membrane"/>
    <property type="evidence" value="ECO:0007669"/>
    <property type="project" value="UniProtKB-SubCell"/>
</dbReference>
<comment type="subcellular location">
    <subcellularLocation>
        <location evidence="1">Cell membrane</location>
        <topology evidence="1">Peripheral membrane protein</topology>
        <orientation evidence="1">Cytoplasmic side</orientation>
    </subcellularLocation>
</comment>
<name>A0A6M8SP94_9NEIS</name>
<keyword evidence="1" id="KW-1003">Cell membrane</keyword>
<evidence type="ECO:0000313" key="3">
    <source>
        <dbReference type="Proteomes" id="UP000504844"/>
    </source>
</evidence>
<keyword evidence="3" id="KW-1185">Reference proteome</keyword>
<evidence type="ECO:0000256" key="1">
    <source>
        <dbReference type="HAMAP-Rule" id="MF_00386"/>
    </source>
</evidence>
<sequence>MSRFIITLLKLYQLMISPLLGPRCRFTPTCSQYGIEAVSRYGPIKGSWLTTKRLCRCHPWGGCGHDPVP</sequence>
<dbReference type="Pfam" id="PF01809">
    <property type="entry name" value="YidD"/>
    <property type="match status" value="1"/>
</dbReference>
<dbReference type="NCBIfam" id="TIGR00278">
    <property type="entry name" value="membrane protein insertion efficiency factor YidD"/>
    <property type="match status" value="1"/>
</dbReference>
<dbReference type="RefSeq" id="WP_173533025.1">
    <property type="nucleotide sequence ID" value="NZ_CP054143.1"/>
</dbReference>